<proteinExistence type="predicted"/>
<evidence type="ECO:0000313" key="1">
    <source>
        <dbReference type="EMBL" id="JAD20549.1"/>
    </source>
</evidence>
<dbReference type="EMBL" id="GBRH01277346">
    <property type="protein sequence ID" value="JAD20549.1"/>
    <property type="molecule type" value="Transcribed_RNA"/>
</dbReference>
<dbReference type="AlphaFoldDB" id="A0A0A8Y3W4"/>
<reference evidence="1" key="2">
    <citation type="journal article" date="2015" name="Data Brief">
        <title>Shoot transcriptome of the giant reed, Arundo donax.</title>
        <authorList>
            <person name="Barrero R.A."/>
            <person name="Guerrero F.D."/>
            <person name="Moolhuijzen P."/>
            <person name="Goolsby J.A."/>
            <person name="Tidwell J."/>
            <person name="Bellgard S.E."/>
            <person name="Bellgard M.I."/>
        </authorList>
    </citation>
    <scope>NUCLEOTIDE SEQUENCE</scope>
    <source>
        <tissue evidence="1">Shoot tissue taken approximately 20 cm above the soil surface</tissue>
    </source>
</reference>
<sequence>MAFLSARTCATSASRRHRKCRDMARSASLVYTCAAPAPATASKDTSTALICSRYRR</sequence>
<protein>
    <submittedName>
        <fullName evidence="1">Uncharacterized protein</fullName>
    </submittedName>
</protein>
<reference evidence="1" key="1">
    <citation type="submission" date="2014-09" db="EMBL/GenBank/DDBJ databases">
        <authorList>
            <person name="Magalhaes I.L.F."/>
            <person name="Oliveira U."/>
            <person name="Santos F.R."/>
            <person name="Vidigal T.H.D.A."/>
            <person name="Brescovit A.D."/>
            <person name="Santos A.J."/>
        </authorList>
    </citation>
    <scope>NUCLEOTIDE SEQUENCE</scope>
    <source>
        <tissue evidence="1">Shoot tissue taken approximately 20 cm above the soil surface</tissue>
    </source>
</reference>
<accession>A0A0A8Y3W4</accession>
<name>A0A0A8Y3W4_ARUDO</name>
<organism evidence="1">
    <name type="scientific">Arundo donax</name>
    <name type="common">Giant reed</name>
    <name type="synonym">Donax arundinaceus</name>
    <dbReference type="NCBI Taxonomy" id="35708"/>
    <lineage>
        <taxon>Eukaryota</taxon>
        <taxon>Viridiplantae</taxon>
        <taxon>Streptophyta</taxon>
        <taxon>Embryophyta</taxon>
        <taxon>Tracheophyta</taxon>
        <taxon>Spermatophyta</taxon>
        <taxon>Magnoliopsida</taxon>
        <taxon>Liliopsida</taxon>
        <taxon>Poales</taxon>
        <taxon>Poaceae</taxon>
        <taxon>PACMAD clade</taxon>
        <taxon>Arundinoideae</taxon>
        <taxon>Arundineae</taxon>
        <taxon>Arundo</taxon>
    </lineage>
</organism>